<organism evidence="2 3">
    <name type="scientific">Mizuhopecten yessoensis</name>
    <name type="common">Japanese scallop</name>
    <name type="synonym">Patinopecten yessoensis</name>
    <dbReference type="NCBI Taxonomy" id="6573"/>
    <lineage>
        <taxon>Eukaryota</taxon>
        <taxon>Metazoa</taxon>
        <taxon>Spiralia</taxon>
        <taxon>Lophotrochozoa</taxon>
        <taxon>Mollusca</taxon>
        <taxon>Bivalvia</taxon>
        <taxon>Autobranchia</taxon>
        <taxon>Pteriomorphia</taxon>
        <taxon>Pectinida</taxon>
        <taxon>Pectinoidea</taxon>
        <taxon>Pectinidae</taxon>
        <taxon>Mizuhopecten</taxon>
    </lineage>
</organism>
<dbReference type="Proteomes" id="UP000242188">
    <property type="component" value="Unassembled WGS sequence"/>
</dbReference>
<evidence type="ECO:0000313" key="3">
    <source>
        <dbReference type="Proteomes" id="UP000242188"/>
    </source>
</evidence>
<keyword evidence="1" id="KW-0175">Coiled coil</keyword>
<dbReference type="PRINTS" id="PR00345">
    <property type="entry name" value="STATHMIN"/>
</dbReference>
<dbReference type="SUPFAM" id="SSF101494">
    <property type="entry name" value="Stathmin"/>
    <property type="match status" value="2"/>
</dbReference>
<dbReference type="GO" id="GO:0043005">
    <property type="term" value="C:neuron projection"/>
    <property type="evidence" value="ECO:0007669"/>
    <property type="project" value="TreeGrafter"/>
</dbReference>
<dbReference type="PANTHER" id="PTHR10104:SF1">
    <property type="entry name" value="STATHMIN, ISOFORM D"/>
    <property type="match status" value="1"/>
</dbReference>
<feature type="coiled-coil region" evidence="1">
    <location>
        <begin position="184"/>
        <end position="277"/>
    </location>
</feature>
<dbReference type="EMBL" id="NEDP02002066">
    <property type="protein sequence ID" value="OWF51736.1"/>
    <property type="molecule type" value="Genomic_DNA"/>
</dbReference>
<dbReference type="STRING" id="6573.A0A210QSM3"/>
<dbReference type="PROSITE" id="PS51663">
    <property type="entry name" value="STATHMIN_3"/>
    <property type="match status" value="2"/>
</dbReference>
<sequence length="280" mass="32601">MTTACSNWLNIFSCMRHSVQKKPAIHPQVHPNKRAFDAIIVWKGKGEKGTKKSYGGVAYDYILKPAAMEVTNRPVSPPKDRPLTHDQIARKLREAEERRLSIEAQKVEFAAREKTKIQEVMSKSMEQEEQFARAAHAKLRRSMEITKENRKLQIMALQDKLRDHLARVEEVCKNSDSMAKDLNLKEKIDQKLEAKEENRKAQLQALLVRLKDHGKHIEDVCKASENINKAQEEKMINKMENALKNREEHLRALQDRLKEHERKIEEVRRNKLNLQITSSD</sequence>
<dbReference type="GO" id="GO:0005737">
    <property type="term" value="C:cytoplasm"/>
    <property type="evidence" value="ECO:0007669"/>
    <property type="project" value="TreeGrafter"/>
</dbReference>
<evidence type="ECO:0000256" key="1">
    <source>
        <dbReference type="SAM" id="Coils"/>
    </source>
</evidence>
<dbReference type="Pfam" id="PF00836">
    <property type="entry name" value="Stathmin"/>
    <property type="match status" value="2"/>
</dbReference>
<dbReference type="InterPro" id="IPR000956">
    <property type="entry name" value="Stathmin_fam"/>
</dbReference>
<dbReference type="Gene3D" id="6.10.280.30">
    <property type="match status" value="3"/>
</dbReference>
<comment type="caution">
    <text evidence="2">The sequence shown here is derived from an EMBL/GenBank/DDBJ whole genome shotgun (WGS) entry which is preliminary data.</text>
</comment>
<name>A0A210QSM3_MIZYE</name>
<dbReference type="PANTHER" id="PTHR10104">
    <property type="entry name" value="STATHMIN"/>
    <property type="match status" value="1"/>
</dbReference>
<dbReference type="GO" id="GO:0015631">
    <property type="term" value="F:tubulin binding"/>
    <property type="evidence" value="ECO:0007669"/>
    <property type="project" value="TreeGrafter"/>
</dbReference>
<accession>A0A210QSM3</accession>
<dbReference type="AlphaFoldDB" id="A0A210QSM3"/>
<dbReference type="InterPro" id="IPR036002">
    <property type="entry name" value="Stathmin_sf"/>
</dbReference>
<dbReference type="GO" id="GO:0031110">
    <property type="term" value="P:regulation of microtubule polymerization or depolymerization"/>
    <property type="evidence" value="ECO:0007669"/>
    <property type="project" value="InterPro"/>
</dbReference>
<reference evidence="2 3" key="1">
    <citation type="journal article" date="2017" name="Nat. Ecol. Evol.">
        <title>Scallop genome provides insights into evolution of bilaterian karyotype and development.</title>
        <authorList>
            <person name="Wang S."/>
            <person name="Zhang J."/>
            <person name="Jiao W."/>
            <person name="Li J."/>
            <person name="Xun X."/>
            <person name="Sun Y."/>
            <person name="Guo X."/>
            <person name="Huan P."/>
            <person name="Dong B."/>
            <person name="Zhang L."/>
            <person name="Hu X."/>
            <person name="Sun X."/>
            <person name="Wang J."/>
            <person name="Zhao C."/>
            <person name="Wang Y."/>
            <person name="Wang D."/>
            <person name="Huang X."/>
            <person name="Wang R."/>
            <person name="Lv J."/>
            <person name="Li Y."/>
            <person name="Zhang Z."/>
            <person name="Liu B."/>
            <person name="Lu W."/>
            <person name="Hui Y."/>
            <person name="Liang J."/>
            <person name="Zhou Z."/>
            <person name="Hou R."/>
            <person name="Li X."/>
            <person name="Liu Y."/>
            <person name="Li H."/>
            <person name="Ning X."/>
            <person name="Lin Y."/>
            <person name="Zhao L."/>
            <person name="Xing Q."/>
            <person name="Dou J."/>
            <person name="Li Y."/>
            <person name="Mao J."/>
            <person name="Guo H."/>
            <person name="Dou H."/>
            <person name="Li T."/>
            <person name="Mu C."/>
            <person name="Jiang W."/>
            <person name="Fu Q."/>
            <person name="Fu X."/>
            <person name="Miao Y."/>
            <person name="Liu J."/>
            <person name="Yu Q."/>
            <person name="Li R."/>
            <person name="Liao H."/>
            <person name="Li X."/>
            <person name="Kong Y."/>
            <person name="Jiang Z."/>
            <person name="Chourrout D."/>
            <person name="Li R."/>
            <person name="Bao Z."/>
        </authorList>
    </citation>
    <scope>NUCLEOTIDE SEQUENCE [LARGE SCALE GENOMIC DNA]</scope>
    <source>
        <strain evidence="2 3">PY_sf001</strain>
    </source>
</reference>
<dbReference type="GO" id="GO:0031175">
    <property type="term" value="P:neuron projection development"/>
    <property type="evidence" value="ECO:0007669"/>
    <property type="project" value="TreeGrafter"/>
</dbReference>
<proteinExistence type="predicted"/>
<protein>
    <submittedName>
        <fullName evidence="2">Stathmin</fullName>
    </submittedName>
</protein>
<gene>
    <name evidence="2" type="ORF">KP79_PYT08233</name>
</gene>
<dbReference type="GO" id="GO:0007019">
    <property type="term" value="P:microtubule depolymerization"/>
    <property type="evidence" value="ECO:0007669"/>
    <property type="project" value="TreeGrafter"/>
</dbReference>
<dbReference type="OrthoDB" id="5986631at2759"/>
<evidence type="ECO:0000313" key="2">
    <source>
        <dbReference type="EMBL" id="OWF51736.1"/>
    </source>
</evidence>
<feature type="coiled-coil region" evidence="1">
    <location>
        <begin position="85"/>
        <end position="112"/>
    </location>
</feature>
<keyword evidence="3" id="KW-1185">Reference proteome</keyword>